<organism evidence="2 3">
    <name type="scientific">Romanomermis culicivorax</name>
    <name type="common">Nematode worm</name>
    <dbReference type="NCBI Taxonomy" id="13658"/>
    <lineage>
        <taxon>Eukaryota</taxon>
        <taxon>Metazoa</taxon>
        <taxon>Ecdysozoa</taxon>
        <taxon>Nematoda</taxon>
        <taxon>Enoplea</taxon>
        <taxon>Dorylaimia</taxon>
        <taxon>Mermithida</taxon>
        <taxon>Mermithoidea</taxon>
        <taxon>Mermithidae</taxon>
        <taxon>Romanomermis</taxon>
    </lineage>
</organism>
<name>A0A915KAB6_ROMCU</name>
<dbReference type="Proteomes" id="UP000887565">
    <property type="component" value="Unplaced"/>
</dbReference>
<protein>
    <submittedName>
        <fullName evidence="3">Uncharacterized protein</fullName>
    </submittedName>
</protein>
<reference evidence="3" key="1">
    <citation type="submission" date="2022-11" db="UniProtKB">
        <authorList>
            <consortium name="WormBaseParasite"/>
        </authorList>
    </citation>
    <scope>IDENTIFICATION</scope>
</reference>
<evidence type="ECO:0000256" key="1">
    <source>
        <dbReference type="SAM" id="MobiDB-lite"/>
    </source>
</evidence>
<proteinExistence type="predicted"/>
<feature type="region of interest" description="Disordered" evidence="1">
    <location>
        <begin position="18"/>
        <end position="40"/>
    </location>
</feature>
<evidence type="ECO:0000313" key="2">
    <source>
        <dbReference type="Proteomes" id="UP000887565"/>
    </source>
</evidence>
<evidence type="ECO:0000313" key="3">
    <source>
        <dbReference type="WBParaSite" id="nRc.2.0.1.t35718-RA"/>
    </source>
</evidence>
<sequence length="40" mass="4731">MQTAIGWRNQISVRVLQPLSSNGERKREKVGVEKEKRHER</sequence>
<accession>A0A915KAB6</accession>
<dbReference type="WBParaSite" id="nRc.2.0.1.t35718-RA">
    <property type="protein sequence ID" value="nRc.2.0.1.t35718-RA"/>
    <property type="gene ID" value="nRc.2.0.1.g35718"/>
</dbReference>
<dbReference type="AlphaFoldDB" id="A0A915KAB6"/>
<feature type="compositionally biased region" description="Basic and acidic residues" evidence="1">
    <location>
        <begin position="23"/>
        <end position="40"/>
    </location>
</feature>
<keyword evidence="2" id="KW-1185">Reference proteome</keyword>